<gene>
    <name evidence="1" type="ORF">DEO72_LG10g1510</name>
</gene>
<dbReference type="EMBL" id="CP039354">
    <property type="protein sequence ID" value="QCE10282.1"/>
    <property type="molecule type" value="Genomic_DNA"/>
</dbReference>
<protein>
    <submittedName>
        <fullName evidence="1">Uncharacterized protein</fullName>
    </submittedName>
</protein>
<accession>A0A4D6NBM3</accession>
<evidence type="ECO:0000313" key="1">
    <source>
        <dbReference type="EMBL" id="QCE10282.1"/>
    </source>
</evidence>
<evidence type="ECO:0000313" key="2">
    <source>
        <dbReference type="Proteomes" id="UP000501690"/>
    </source>
</evidence>
<organism evidence="1 2">
    <name type="scientific">Vigna unguiculata</name>
    <name type="common">Cowpea</name>
    <dbReference type="NCBI Taxonomy" id="3917"/>
    <lineage>
        <taxon>Eukaryota</taxon>
        <taxon>Viridiplantae</taxon>
        <taxon>Streptophyta</taxon>
        <taxon>Embryophyta</taxon>
        <taxon>Tracheophyta</taxon>
        <taxon>Spermatophyta</taxon>
        <taxon>Magnoliopsida</taxon>
        <taxon>eudicotyledons</taxon>
        <taxon>Gunneridae</taxon>
        <taxon>Pentapetalae</taxon>
        <taxon>rosids</taxon>
        <taxon>fabids</taxon>
        <taxon>Fabales</taxon>
        <taxon>Fabaceae</taxon>
        <taxon>Papilionoideae</taxon>
        <taxon>50 kb inversion clade</taxon>
        <taxon>NPAAA clade</taxon>
        <taxon>indigoferoid/millettioid clade</taxon>
        <taxon>Phaseoleae</taxon>
        <taxon>Vigna</taxon>
    </lineage>
</organism>
<name>A0A4D6NBM3_VIGUN</name>
<sequence length="97" mass="11128">MVVQQRFLVWWRGAVVLRTRKKKTELWWCCGAGSRRCRCRRGGYVELLEQSCGGDGTVARWLRRTASRRRGGVRQICCNGVECLLAVVRNAEKMVAI</sequence>
<reference evidence="1 2" key="1">
    <citation type="submission" date="2019-04" db="EMBL/GenBank/DDBJ databases">
        <title>An improved genome assembly and genetic linkage map for asparagus bean, Vigna unguiculata ssp. sesquipedialis.</title>
        <authorList>
            <person name="Xia Q."/>
            <person name="Zhang R."/>
            <person name="Dong Y."/>
        </authorList>
    </citation>
    <scope>NUCLEOTIDE SEQUENCE [LARGE SCALE GENOMIC DNA]</scope>
    <source>
        <tissue evidence="1">Leaf</tissue>
    </source>
</reference>
<dbReference type="AlphaFoldDB" id="A0A4D6NBM3"/>
<keyword evidence="2" id="KW-1185">Reference proteome</keyword>
<dbReference type="Proteomes" id="UP000501690">
    <property type="component" value="Linkage Group LG10"/>
</dbReference>
<proteinExistence type="predicted"/>